<evidence type="ECO:0008006" key="3">
    <source>
        <dbReference type="Google" id="ProtNLM"/>
    </source>
</evidence>
<dbReference type="Proteomes" id="UP000001037">
    <property type="component" value="Chromosome"/>
</dbReference>
<sequence length="190" mass="19794">MKAVKVACFADEGGSFTPCSSVCVALVCFEKDASLDATPGGLYERLAGLLGWRRGELKWRSVKKAARRRGLDVSGVLGAILEASLCYSVVRGHVGSSSETGLVKGELLLEAVSRVSGCMRGYSVSLVVDAHLAGSGTVRRAGRVLGAGYTRIGDSRVYRGVQLADLLAGACSEGLLDPGWGCRVAPTSRG</sequence>
<dbReference type="KEGG" id="pfm:Pyrfu_0496"/>
<dbReference type="InParanoid" id="G0EGJ3"/>
<dbReference type="eggNOG" id="arCOG07690">
    <property type="taxonomic scope" value="Archaea"/>
</dbReference>
<evidence type="ECO:0000313" key="2">
    <source>
        <dbReference type="Proteomes" id="UP000001037"/>
    </source>
</evidence>
<gene>
    <name evidence="1" type="ordered locus">Pyrfu_0496</name>
</gene>
<accession>G0EGJ3</accession>
<keyword evidence="2" id="KW-1185">Reference proteome</keyword>
<dbReference type="RefSeq" id="WP_014026044.1">
    <property type="nucleotide sequence ID" value="NC_015931.1"/>
</dbReference>
<dbReference type="HOGENOM" id="CLU_1425138_0_0_2"/>
<protein>
    <recommendedName>
        <fullName evidence="3">DUF3800 domain-containing protein</fullName>
    </recommendedName>
</protein>
<reference evidence="1 2" key="1">
    <citation type="journal article" date="2011" name="Stand. Genomic Sci.">
        <title>Complete genome sequence of the hyperthermophilic chemolithoautotroph Pyrolobus fumarii type strain (1A).</title>
        <authorList>
            <person name="Anderson I."/>
            <person name="Goker M."/>
            <person name="Nolan M."/>
            <person name="Lucas S."/>
            <person name="Hammon N."/>
            <person name="Deshpande S."/>
            <person name="Cheng J.F."/>
            <person name="Tapia R."/>
            <person name="Han C."/>
            <person name="Goodwin L."/>
            <person name="Pitluck S."/>
            <person name="Huntemann M."/>
            <person name="Liolios K."/>
            <person name="Ivanova N."/>
            <person name="Pagani I."/>
            <person name="Mavromatis K."/>
            <person name="Ovchinikova G."/>
            <person name="Pati A."/>
            <person name="Chen A."/>
            <person name="Palaniappan K."/>
            <person name="Land M."/>
            <person name="Hauser L."/>
            <person name="Brambilla E.M."/>
            <person name="Huber H."/>
            <person name="Yasawong M."/>
            <person name="Rohde M."/>
            <person name="Spring S."/>
            <person name="Abt B."/>
            <person name="Sikorski J."/>
            <person name="Wirth R."/>
            <person name="Detter J.C."/>
            <person name="Woyke T."/>
            <person name="Bristow J."/>
            <person name="Eisen J.A."/>
            <person name="Markowitz V."/>
            <person name="Hugenholtz P."/>
            <person name="Kyrpides N.C."/>
            <person name="Klenk H.P."/>
            <person name="Lapidus A."/>
        </authorList>
    </citation>
    <scope>NUCLEOTIDE SEQUENCE [LARGE SCALE GENOMIC DNA]</scope>
    <source>
        <strain evidence="2">DSM 11204 / 1A</strain>
    </source>
</reference>
<name>G0EGJ3_PYRF1</name>
<organism evidence="1 2">
    <name type="scientific">Pyrolobus fumarii (strain DSM 11204 / 1A)</name>
    <dbReference type="NCBI Taxonomy" id="694429"/>
    <lineage>
        <taxon>Archaea</taxon>
        <taxon>Thermoproteota</taxon>
        <taxon>Thermoprotei</taxon>
        <taxon>Desulfurococcales</taxon>
        <taxon>Pyrodictiaceae</taxon>
        <taxon>Pyrolobus</taxon>
    </lineage>
</organism>
<dbReference type="STRING" id="694429.Pyrfu_0496"/>
<dbReference type="AlphaFoldDB" id="G0EGJ3"/>
<proteinExistence type="predicted"/>
<dbReference type="EMBL" id="CP002838">
    <property type="protein sequence ID" value="AEM38367.1"/>
    <property type="molecule type" value="Genomic_DNA"/>
</dbReference>
<dbReference type="GeneID" id="11140143"/>
<evidence type="ECO:0000313" key="1">
    <source>
        <dbReference type="EMBL" id="AEM38367.1"/>
    </source>
</evidence>